<dbReference type="AlphaFoldDB" id="A0A0K2GC04"/>
<keyword evidence="2" id="KW-1185">Reference proteome</keyword>
<accession>A0A0K2GC04</accession>
<evidence type="ECO:0000313" key="2">
    <source>
        <dbReference type="Proteomes" id="UP000069205"/>
    </source>
</evidence>
<name>A0A0K2GC04_NITMO</name>
<protein>
    <submittedName>
        <fullName evidence="1">Uncharacterized protein</fullName>
    </submittedName>
</protein>
<dbReference type="EMBL" id="CP011801">
    <property type="protein sequence ID" value="ALA58142.1"/>
    <property type="molecule type" value="Genomic_DNA"/>
</dbReference>
<dbReference type="PATRIC" id="fig|42253.5.peg.1694"/>
<proteinExistence type="predicted"/>
<dbReference type="Proteomes" id="UP000069205">
    <property type="component" value="Chromosome"/>
</dbReference>
<reference evidence="1 2" key="1">
    <citation type="journal article" date="2015" name="Proc. Natl. Acad. Sci. U.S.A.">
        <title>Expanded metabolic versatility of ubiquitous nitrite-oxidizing bacteria from the genus Nitrospira.</title>
        <authorList>
            <person name="Koch H."/>
            <person name="Lucker S."/>
            <person name="Albertsen M."/>
            <person name="Kitzinger K."/>
            <person name="Herbold C."/>
            <person name="Spieck E."/>
            <person name="Nielsen P.H."/>
            <person name="Wagner M."/>
            <person name="Daims H."/>
        </authorList>
    </citation>
    <scope>NUCLEOTIDE SEQUENCE [LARGE SCALE GENOMIC DNA]</scope>
    <source>
        <strain evidence="1 2">NSP M-1</strain>
    </source>
</reference>
<dbReference type="KEGG" id="nmv:NITMOv2_1722"/>
<sequence>MLIAQSVALFLLAGLFEIGGGYLV</sequence>
<evidence type="ECO:0000313" key="1">
    <source>
        <dbReference type="EMBL" id="ALA58142.1"/>
    </source>
</evidence>
<organism evidence="1 2">
    <name type="scientific">Nitrospira moscoviensis</name>
    <dbReference type="NCBI Taxonomy" id="42253"/>
    <lineage>
        <taxon>Bacteria</taxon>
        <taxon>Pseudomonadati</taxon>
        <taxon>Nitrospirota</taxon>
        <taxon>Nitrospiria</taxon>
        <taxon>Nitrospirales</taxon>
        <taxon>Nitrospiraceae</taxon>
        <taxon>Nitrospira</taxon>
    </lineage>
</organism>
<gene>
    <name evidence="1" type="ORF">NITMOv2_1722</name>
</gene>